<feature type="transmembrane region" description="Helical" evidence="6">
    <location>
        <begin position="179"/>
        <end position="202"/>
    </location>
</feature>
<dbReference type="PROSITE" id="PS50850">
    <property type="entry name" value="MFS"/>
    <property type="match status" value="1"/>
</dbReference>
<dbReference type="SUPFAM" id="SSF103473">
    <property type="entry name" value="MFS general substrate transporter"/>
    <property type="match status" value="1"/>
</dbReference>
<evidence type="ECO:0000256" key="2">
    <source>
        <dbReference type="ARBA" id="ARBA00022692"/>
    </source>
</evidence>
<keyword evidence="4 6" id="KW-0472">Membrane</keyword>
<dbReference type="EMBL" id="JRKI01000062">
    <property type="protein sequence ID" value="KIZ13771.1"/>
    <property type="molecule type" value="Genomic_DNA"/>
</dbReference>
<sequence>MTALTHPTRTPQPLPPPHRRRRRLVLTGSITGAVIVALDGTVLTVAQPSLQHDLHASFAQVQWTSTGYLLAVAGLLVFAGRLGDRYGHQRVFSVGILGFGAASAGIGLASGIGWVIALRIAQGVFGALLQPATLGMLRATYPPDALGMPLALRTSAIGLSAAAGPLIGGALTAHLGWRAVFFLNVVPATVIGVLALLVRMPAPPTSAPAARPPLDLPGAALLTVALVSLVHTLVGIPESGWTAATGLGLAVAAAAGALFVRHERRAAAPMVPPGVLGSAAVASALALLLAASAAMFGALFVGTYFLQDVLGLDPFQSGLRVLPLAAMMVLSAPASAVLQRRHGPRRTTAAAMTLLALGILLLALAALSLPGRSWTTPMLGGGFLLLGAGFGTVMVTATAVIVRHAPAADAGVAGGLQQTAMNTGPALGVATATMLLTLTAHTTAVTMGTTLLTLAALPALAALLTTQLPAHPNSPSPDRRR</sequence>
<evidence type="ECO:0000313" key="8">
    <source>
        <dbReference type="EMBL" id="KIZ13771.1"/>
    </source>
</evidence>
<dbReference type="PATRIC" id="fig|1240678.4.peg.8070"/>
<dbReference type="RefSeq" id="WP_044368610.1">
    <property type="nucleotide sequence ID" value="NZ_JRKI01000062.1"/>
</dbReference>
<feature type="transmembrane region" description="Helical" evidence="6">
    <location>
        <begin position="318"/>
        <end position="338"/>
    </location>
</feature>
<feature type="transmembrane region" description="Helical" evidence="6">
    <location>
        <begin position="24"/>
        <end position="46"/>
    </location>
</feature>
<reference evidence="8 9" key="1">
    <citation type="submission" date="2014-09" db="EMBL/GenBank/DDBJ databases">
        <title>Draft genome sequence of Streptomyces natalensis ATCC 27448, producer of the antifungal pimaricin.</title>
        <authorList>
            <person name="Mendes M.V."/>
            <person name="Beites T."/>
            <person name="Pires S."/>
            <person name="Santos C.L."/>
            <person name="Moradas-Ferreira P."/>
        </authorList>
    </citation>
    <scope>NUCLEOTIDE SEQUENCE [LARGE SCALE GENOMIC DNA]</scope>
    <source>
        <strain evidence="8 9">ATCC 27448</strain>
    </source>
</reference>
<feature type="domain" description="Major facilitator superfamily (MFS) profile" evidence="7">
    <location>
        <begin position="25"/>
        <end position="473"/>
    </location>
</feature>
<evidence type="ECO:0000256" key="1">
    <source>
        <dbReference type="ARBA" id="ARBA00004651"/>
    </source>
</evidence>
<feature type="transmembrane region" description="Helical" evidence="6">
    <location>
        <begin position="240"/>
        <end position="260"/>
    </location>
</feature>
<keyword evidence="9" id="KW-1185">Reference proteome</keyword>
<evidence type="ECO:0000256" key="6">
    <source>
        <dbReference type="SAM" id="Phobius"/>
    </source>
</evidence>
<gene>
    <name evidence="8" type="ORF">SNA_37880</name>
</gene>
<name>A0A0D7CCK9_9ACTN</name>
<feature type="transmembrane region" description="Helical" evidence="6">
    <location>
        <begin position="350"/>
        <end position="369"/>
    </location>
</feature>
<keyword evidence="5" id="KW-0046">Antibiotic resistance</keyword>
<dbReference type="Proteomes" id="UP000032458">
    <property type="component" value="Unassembled WGS sequence"/>
</dbReference>
<accession>A0A0D7CCK9</accession>
<keyword evidence="2 6" id="KW-0812">Transmembrane</keyword>
<feature type="transmembrane region" description="Helical" evidence="6">
    <location>
        <begin position="450"/>
        <end position="470"/>
    </location>
</feature>
<dbReference type="InterPro" id="IPR020846">
    <property type="entry name" value="MFS_dom"/>
</dbReference>
<evidence type="ECO:0000256" key="5">
    <source>
        <dbReference type="ARBA" id="ARBA00023251"/>
    </source>
</evidence>
<dbReference type="Pfam" id="PF07690">
    <property type="entry name" value="MFS_1"/>
    <property type="match status" value="1"/>
</dbReference>
<evidence type="ECO:0000256" key="4">
    <source>
        <dbReference type="ARBA" id="ARBA00023136"/>
    </source>
</evidence>
<comment type="caution">
    <text evidence="8">The sequence shown here is derived from an EMBL/GenBank/DDBJ whole genome shotgun (WGS) entry which is preliminary data.</text>
</comment>
<dbReference type="PANTHER" id="PTHR42718">
    <property type="entry name" value="MAJOR FACILITATOR SUPERFAMILY MULTIDRUG TRANSPORTER MFSC"/>
    <property type="match status" value="1"/>
</dbReference>
<proteinExistence type="predicted"/>
<organism evidence="8 9">
    <name type="scientific">Streptomyces natalensis ATCC 27448</name>
    <dbReference type="NCBI Taxonomy" id="1240678"/>
    <lineage>
        <taxon>Bacteria</taxon>
        <taxon>Bacillati</taxon>
        <taxon>Actinomycetota</taxon>
        <taxon>Actinomycetes</taxon>
        <taxon>Kitasatosporales</taxon>
        <taxon>Streptomycetaceae</taxon>
        <taxon>Streptomyces</taxon>
    </lineage>
</organism>
<comment type="subcellular location">
    <subcellularLocation>
        <location evidence="1">Cell membrane</location>
        <topology evidence="1">Multi-pass membrane protein</topology>
    </subcellularLocation>
</comment>
<feature type="transmembrane region" description="Helical" evidence="6">
    <location>
        <begin position="58"/>
        <end position="79"/>
    </location>
</feature>
<evidence type="ECO:0000313" key="9">
    <source>
        <dbReference type="Proteomes" id="UP000032458"/>
    </source>
</evidence>
<dbReference type="GO" id="GO:0005886">
    <property type="term" value="C:plasma membrane"/>
    <property type="evidence" value="ECO:0007669"/>
    <property type="project" value="UniProtKB-SubCell"/>
</dbReference>
<feature type="transmembrane region" description="Helical" evidence="6">
    <location>
        <begin position="91"/>
        <end position="114"/>
    </location>
</feature>
<dbReference type="Gene3D" id="1.20.1720.10">
    <property type="entry name" value="Multidrug resistance protein D"/>
    <property type="match status" value="1"/>
</dbReference>
<dbReference type="Gene3D" id="1.20.1250.20">
    <property type="entry name" value="MFS general substrate transporter like domains"/>
    <property type="match status" value="1"/>
</dbReference>
<dbReference type="PANTHER" id="PTHR42718:SF42">
    <property type="entry name" value="EXPORT PROTEIN"/>
    <property type="match status" value="1"/>
</dbReference>
<dbReference type="AlphaFoldDB" id="A0A0D7CCK9"/>
<protein>
    <submittedName>
        <fullName evidence="8">MFS transporter</fullName>
    </submittedName>
</protein>
<dbReference type="InterPro" id="IPR011701">
    <property type="entry name" value="MFS"/>
</dbReference>
<evidence type="ECO:0000259" key="7">
    <source>
        <dbReference type="PROSITE" id="PS50850"/>
    </source>
</evidence>
<feature type="transmembrane region" description="Helical" evidence="6">
    <location>
        <begin position="281"/>
        <end position="306"/>
    </location>
</feature>
<dbReference type="GO" id="GO:0046677">
    <property type="term" value="P:response to antibiotic"/>
    <property type="evidence" value="ECO:0007669"/>
    <property type="project" value="UniProtKB-KW"/>
</dbReference>
<feature type="transmembrane region" description="Helical" evidence="6">
    <location>
        <begin position="150"/>
        <end position="173"/>
    </location>
</feature>
<dbReference type="CDD" id="cd17321">
    <property type="entry name" value="MFS_MMR_MDR_like"/>
    <property type="match status" value="1"/>
</dbReference>
<dbReference type="InterPro" id="IPR036259">
    <property type="entry name" value="MFS_trans_sf"/>
</dbReference>
<dbReference type="GO" id="GO:0022857">
    <property type="term" value="F:transmembrane transporter activity"/>
    <property type="evidence" value="ECO:0007669"/>
    <property type="project" value="InterPro"/>
</dbReference>
<feature type="transmembrane region" description="Helical" evidence="6">
    <location>
        <begin position="381"/>
        <end position="402"/>
    </location>
</feature>
<keyword evidence="3 6" id="KW-1133">Transmembrane helix</keyword>
<evidence type="ECO:0000256" key="3">
    <source>
        <dbReference type="ARBA" id="ARBA00022989"/>
    </source>
</evidence>